<dbReference type="OrthoDB" id="1900523at2"/>
<accession>A0A6I4IDW9</accession>
<evidence type="ECO:0000313" key="1">
    <source>
        <dbReference type="EMBL" id="MVO07610.1"/>
    </source>
</evidence>
<reference evidence="2" key="1">
    <citation type="submission" date="2019-05" db="EMBL/GenBank/DDBJ databases">
        <title>Flavobacterium profundi sp. nov., isolated from a deep-sea seamount.</title>
        <authorList>
            <person name="Zhang D.-C."/>
        </authorList>
    </citation>
    <scope>NUCLEOTIDE SEQUENCE [LARGE SCALE GENOMIC DNA]</scope>
    <source>
        <strain evidence="2">TP390</strain>
    </source>
</reference>
<name>A0A6I4IDW9_9FLAO</name>
<comment type="caution">
    <text evidence="1">The sequence shown here is derived from an EMBL/GenBank/DDBJ whole genome shotgun (WGS) entry which is preliminary data.</text>
</comment>
<dbReference type="AlphaFoldDB" id="A0A6I4IDW9"/>
<gene>
    <name evidence="1" type="ORF">GOQ30_00360</name>
</gene>
<dbReference type="RefSeq" id="WP_140996034.1">
    <property type="nucleotide sequence ID" value="NZ_VDCZ01000001.1"/>
</dbReference>
<protein>
    <submittedName>
        <fullName evidence="1">Uncharacterized protein</fullName>
    </submittedName>
</protein>
<sequence length="207" mass="25062">MRDKFFYIDYDFEDNERHEKFEIFFQKLKEVKEEYYNAETEISYNDIDWTIYLDENARKWFTKIELTPNSEQRKIYNALWNLTKPEIRHKHPIFNTADNWDFNSVIEVIFQGDYELIKLEKLKDKGTLFFDPGGFPFGGTEALVQLIESFGNKVTYDHWHEGPHIRPEIGWDFEIAKKLVEEGKGVEISKSNRALQIIEKKWWEFWK</sequence>
<proteinExistence type="predicted"/>
<organism evidence="1 2">
    <name type="scientific">Flavobacterium profundi</name>
    <dbReference type="NCBI Taxonomy" id="1774945"/>
    <lineage>
        <taxon>Bacteria</taxon>
        <taxon>Pseudomonadati</taxon>
        <taxon>Bacteroidota</taxon>
        <taxon>Flavobacteriia</taxon>
        <taxon>Flavobacteriales</taxon>
        <taxon>Flavobacteriaceae</taxon>
        <taxon>Flavobacterium</taxon>
    </lineage>
</organism>
<evidence type="ECO:0000313" key="2">
    <source>
        <dbReference type="Proteomes" id="UP000431264"/>
    </source>
</evidence>
<dbReference type="EMBL" id="WQLW01000001">
    <property type="protein sequence ID" value="MVO07610.1"/>
    <property type="molecule type" value="Genomic_DNA"/>
</dbReference>
<dbReference type="Proteomes" id="UP000431264">
    <property type="component" value="Unassembled WGS sequence"/>
</dbReference>
<keyword evidence="2" id="KW-1185">Reference proteome</keyword>